<dbReference type="EMBL" id="JAUIRO010000005">
    <property type="protein sequence ID" value="KAK0712827.1"/>
    <property type="molecule type" value="Genomic_DNA"/>
</dbReference>
<dbReference type="Pfam" id="PF12937">
    <property type="entry name" value="F-box-like"/>
    <property type="match status" value="1"/>
</dbReference>
<feature type="region of interest" description="Disordered" evidence="1">
    <location>
        <begin position="47"/>
        <end position="70"/>
    </location>
</feature>
<proteinExistence type="predicted"/>
<feature type="domain" description="F-box" evidence="2">
    <location>
        <begin position="74"/>
        <end position="116"/>
    </location>
</feature>
<reference evidence="3" key="1">
    <citation type="submission" date="2023-06" db="EMBL/GenBank/DDBJ databases">
        <title>Genome-scale phylogeny and comparative genomics of the fungal order Sordariales.</title>
        <authorList>
            <consortium name="Lawrence Berkeley National Laboratory"/>
            <person name="Hensen N."/>
            <person name="Bonometti L."/>
            <person name="Westerberg I."/>
            <person name="Brannstrom I.O."/>
            <person name="Guillou S."/>
            <person name="Cros-Aarteil S."/>
            <person name="Calhoun S."/>
            <person name="Haridas S."/>
            <person name="Kuo A."/>
            <person name="Mondo S."/>
            <person name="Pangilinan J."/>
            <person name="Riley R."/>
            <person name="LaButti K."/>
            <person name="Andreopoulos B."/>
            <person name="Lipzen A."/>
            <person name="Chen C."/>
            <person name="Yanf M."/>
            <person name="Daum C."/>
            <person name="Ng V."/>
            <person name="Clum A."/>
            <person name="Steindorff A."/>
            <person name="Ohm R."/>
            <person name="Martin F."/>
            <person name="Silar P."/>
            <person name="Natvig D."/>
            <person name="Lalanne C."/>
            <person name="Gautier V."/>
            <person name="Ament-velasquez S.L."/>
            <person name="Kruys A."/>
            <person name="Hutchinson M.I."/>
            <person name="Powell A.J."/>
            <person name="Barry K."/>
            <person name="Miller A.N."/>
            <person name="Grigoriev I.V."/>
            <person name="Debuchy R."/>
            <person name="Gladieux P."/>
            <person name="Thoren M.H."/>
            <person name="Johannesson H."/>
        </authorList>
    </citation>
    <scope>NUCLEOTIDE SEQUENCE</scope>
    <source>
        <strain evidence="3">SMH2392-1A</strain>
    </source>
</reference>
<evidence type="ECO:0000259" key="2">
    <source>
        <dbReference type="PROSITE" id="PS50181"/>
    </source>
</evidence>
<evidence type="ECO:0000313" key="4">
    <source>
        <dbReference type="Proteomes" id="UP001172101"/>
    </source>
</evidence>
<accession>A0AA40ABF9</accession>
<dbReference type="Proteomes" id="UP001172101">
    <property type="component" value="Unassembled WGS sequence"/>
</dbReference>
<dbReference type="GeneID" id="85323350"/>
<dbReference type="InterPro" id="IPR001810">
    <property type="entry name" value="F-box_dom"/>
</dbReference>
<dbReference type="InterPro" id="IPR036047">
    <property type="entry name" value="F-box-like_dom_sf"/>
</dbReference>
<dbReference type="SUPFAM" id="SSF81383">
    <property type="entry name" value="F-box domain"/>
    <property type="match status" value="1"/>
</dbReference>
<organism evidence="3 4">
    <name type="scientific">Lasiosphaeria miniovina</name>
    <dbReference type="NCBI Taxonomy" id="1954250"/>
    <lineage>
        <taxon>Eukaryota</taxon>
        <taxon>Fungi</taxon>
        <taxon>Dikarya</taxon>
        <taxon>Ascomycota</taxon>
        <taxon>Pezizomycotina</taxon>
        <taxon>Sordariomycetes</taxon>
        <taxon>Sordariomycetidae</taxon>
        <taxon>Sordariales</taxon>
        <taxon>Lasiosphaeriaceae</taxon>
        <taxon>Lasiosphaeria</taxon>
    </lineage>
</organism>
<dbReference type="CDD" id="cd09917">
    <property type="entry name" value="F-box_SF"/>
    <property type="match status" value="1"/>
</dbReference>
<dbReference type="AlphaFoldDB" id="A0AA40ABF9"/>
<dbReference type="PROSITE" id="PS50181">
    <property type="entry name" value="FBOX"/>
    <property type="match status" value="1"/>
</dbReference>
<evidence type="ECO:0000256" key="1">
    <source>
        <dbReference type="SAM" id="MobiDB-lite"/>
    </source>
</evidence>
<keyword evidence="4" id="KW-1185">Reference proteome</keyword>
<evidence type="ECO:0000313" key="3">
    <source>
        <dbReference type="EMBL" id="KAK0712827.1"/>
    </source>
</evidence>
<comment type="caution">
    <text evidence="3">The sequence shown here is derived from an EMBL/GenBank/DDBJ whole genome shotgun (WGS) entry which is preliminary data.</text>
</comment>
<sequence>MSSLLDYLTSRLTLGTARLASSKLRIQGSQDGGAKHARILGRSRVSRRALGSTRQRAIEDQDQGQPYACADPGSSRLVRLPAELTIYLLANLDPLELLPVSATCKHLRELSLGDSL</sequence>
<dbReference type="RefSeq" id="XP_060294150.1">
    <property type="nucleotide sequence ID" value="XM_060440080.1"/>
</dbReference>
<protein>
    <recommendedName>
        <fullName evidence="2">F-box domain-containing protein</fullName>
    </recommendedName>
</protein>
<name>A0AA40ABF9_9PEZI</name>
<gene>
    <name evidence="3" type="ORF">B0T26DRAFT_677239</name>
</gene>